<sequence>MDDYKRGIIELVGYQPLLWHHKSQDYHNKEQRQQIWEFLEFLIVAPCIDAVCRAYPMEGAIKACATLRADLMCAACRVPSMEGQPKNPECRAIACGRRGLVCGMARVDKLYATCRVSSMEGLNDCLFFRQSGADRVRQARIKT</sequence>
<protein>
    <recommendedName>
        <fullName evidence="1">MADF domain-containing protein</fullName>
    </recommendedName>
</protein>
<dbReference type="Pfam" id="PF10545">
    <property type="entry name" value="MADF_DNA_bdg"/>
    <property type="match status" value="1"/>
</dbReference>
<gene>
    <name evidence="2" type="ORF">RRG08_048791</name>
</gene>
<dbReference type="AlphaFoldDB" id="A0AAE1E1M9"/>
<feature type="domain" description="MADF" evidence="1">
    <location>
        <begin position="9"/>
        <end position="37"/>
    </location>
</feature>
<evidence type="ECO:0000259" key="1">
    <source>
        <dbReference type="Pfam" id="PF10545"/>
    </source>
</evidence>
<comment type="caution">
    <text evidence="2">The sequence shown here is derived from an EMBL/GenBank/DDBJ whole genome shotgun (WGS) entry which is preliminary data.</text>
</comment>
<evidence type="ECO:0000313" key="3">
    <source>
        <dbReference type="Proteomes" id="UP001283361"/>
    </source>
</evidence>
<reference evidence="2" key="1">
    <citation type="journal article" date="2023" name="G3 (Bethesda)">
        <title>A reference genome for the long-term kleptoplast-retaining sea slug Elysia crispata morphotype clarki.</title>
        <authorList>
            <person name="Eastman K.E."/>
            <person name="Pendleton A.L."/>
            <person name="Shaikh M.A."/>
            <person name="Suttiyut T."/>
            <person name="Ogas R."/>
            <person name="Tomko P."/>
            <person name="Gavelis G."/>
            <person name="Widhalm J.R."/>
            <person name="Wisecaver J.H."/>
        </authorList>
    </citation>
    <scope>NUCLEOTIDE SEQUENCE</scope>
    <source>
        <strain evidence="2">ECLA1</strain>
    </source>
</reference>
<accession>A0AAE1E1M9</accession>
<keyword evidence="3" id="KW-1185">Reference proteome</keyword>
<dbReference type="InterPro" id="IPR006578">
    <property type="entry name" value="MADF-dom"/>
</dbReference>
<dbReference type="EMBL" id="JAWDGP010001522">
    <property type="protein sequence ID" value="KAK3790667.1"/>
    <property type="molecule type" value="Genomic_DNA"/>
</dbReference>
<dbReference type="Proteomes" id="UP001283361">
    <property type="component" value="Unassembled WGS sequence"/>
</dbReference>
<name>A0AAE1E1M9_9GAST</name>
<evidence type="ECO:0000313" key="2">
    <source>
        <dbReference type="EMBL" id="KAK3790667.1"/>
    </source>
</evidence>
<organism evidence="2 3">
    <name type="scientific">Elysia crispata</name>
    <name type="common">lettuce slug</name>
    <dbReference type="NCBI Taxonomy" id="231223"/>
    <lineage>
        <taxon>Eukaryota</taxon>
        <taxon>Metazoa</taxon>
        <taxon>Spiralia</taxon>
        <taxon>Lophotrochozoa</taxon>
        <taxon>Mollusca</taxon>
        <taxon>Gastropoda</taxon>
        <taxon>Heterobranchia</taxon>
        <taxon>Euthyneura</taxon>
        <taxon>Panpulmonata</taxon>
        <taxon>Sacoglossa</taxon>
        <taxon>Placobranchoidea</taxon>
        <taxon>Plakobranchidae</taxon>
        <taxon>Elysia</taxon>
    </lineage>
</organism>
<proteinExistence type="predicted"/>